<dbReference type="Proteomes" id="UP001156141">
    <property type="component" value="Unassembled WGS sequence"/>
</dbReference>
<accession>A0ABS9RM06</accession>
<comment type="caution">
    <text evidence="1">The sequence shown here is derived from an EMBL/GenBank/DDBJ whole genome shotgun (WGS) entry which is preliminary data.</text>
</comment>
<protein>
    <submittedName>
        <fullName evidence="1">Uncharacterized protein</fullName>
    </submittedName>
</protein>
<dbReference type="RefSeq" id="WP_240575212.1">
    <property type="nucleotide sequence ID" value="NZ_CP136709.1"/>
</dbReference>
<proteinExistence type="predicted"/>
<gene>
    <name evidence="1" type="ORF">MKW35_15260</name>
</gene>
<sequence>MKKTTPIFHLIACAIISSATFFVCQQEDLSSEELLTANAKASTSLVSETSTATLKEYSDDCSAMCIEEGSNTFYKKSGLKSDGAGESDNSKNLSYDVYNTETELYVYVTYTATGKSSSKIKFTIDINGNEVEFKNIETGVTKFHKITLPENWQACDEIPFSIGGNGDDLDIDDSYALVGICQDTCEESFSYEANDDGSYTFTYSSSEDLTNAEVIFTCPHITDFKALDGKVYDVNPGQSQGKNTVLTWTGNLEACTPITFTLLFEADCNQNQANFANLFTDFKVNEISKKGDAENIKFDCPAE</sequence>
<dbReference type="EMBL" id="JAKVQD010000008">
    <property type="protein sequence ID" value="MCH4553985.1"/>
    <property type="molecule type" value="Genomic_DNA"/>
</dbReference>
<evidence type="ECO:0000313" key="2">
    <source>
        <dbReference type="Proteomes" id="UP001156141"/>
    </source>
</evidence>
<reference evidence="1" key="1">
    <citation type="submission" date="2022-02" db="EMBL/GenBank/DDBJ databases">
        <title>Aestuariibaculum sp., a marine bacterium isolated from sediment in Guangxi.</title>
        <authorList>
            <person name="Ying J."/>
        </authorList>
    </citation>
    <scope>NUCLEOTIDE SEQUENCE</scope>
    <source>
        <strain evidence="1">L182</strain>
    </source>
</reference>
<name>A0ABS9RM06_9FLAO</name>
<keyword evidence="2" id="KW-1185">Reference proteome</keyword>
<organism evidence="1 2">
    <name type="scientific">Aestuariibaculum lutulentum</name>
    <dbReference type="NCBI Taxonomy" id="2920935"/>
    <lineage>
        <taxon>Bacteria</taxon>
        <taxon>Pseudomonadati</taxon>
        <taxon>Bacteroidota</taxon>
        <taxon>Flavobacteriia</taxon>
        <taxon>Flavobacteriales</taxon>
        <taxon>Flavobacteriaceae</taxon>
    </lineage>
</organism>
<evidence type="ECO:0000313" key="1">
    <source>
        <dbReference type="EMBL" id="MCH4553985.1"/>
    </source>
</evidence>